<feature type="binding site" evidence="12">
    <location>
        <position position="185"/>
    </location>
    <ligand>
        <name>[4Fe-4S] cluster</name>
        <dbReference type="ChEBI" id="CHEBI:49883"/>
    </ligand>
</feature>
<keyword evidence="10 12" id="KW-0456">Lyase</keyword>
<evidence type="ECO:0000256" key="5">
    <source>
        <dbReference type="ARBA" id="ARBA00022801"/>
    </source>
</evidence>
<evidence type="ECO:0000256" key="6">
    <source>
        <dbReference type="ARBA" id="ARBA00023004"/>
    </source>
</evidence>
<dbReference type="PROSITE" id="PS01155">
    <property type="entry name" value="ENDONUCLEASE_III_2"/>
    <property type="match status" value="1"/>
</dbReference>
<keyword evidence="7 12" id="KW-0411">Iron-sulfur</keyword>
<dbReference type="SMART" id="SM00478">
    <property type="entry name" value="ENDO3c"/>
    <property type="match status" value="1"/>
</dbReference>
<dbReference type="PROSITE" id="PS00764">
    <property type="entry name" value="ENDONUCLEASE_III_1"/>
    <property type="match status" value="1"/>
</dbReference>
<keyword evidence="11 12" id="KW-0326">Glycosidase</keyword>
<evidence type="ECO:0000256" key="10">
    <source>
        <dbReference type="ARBA" id="ARBA00023239"/>
    </source>
</evidence>
<feature type="binding site" evidence="12">
    <location>
        <position position="192"/>
    </location>
    <ligand>
        <name>[4Fe-4S] cluster</name>
        <dbReference type="ChEBI" id="CHEBI:49883"/>
    </ligand>
</feature>
<dbReference type="InterPro" id="IPR023170">
    <property type="entry name" value="HhH_base_excis_C"/>
</dbReference>
<dbReference type="PATRIC" id="fig|1453497.3.peg.662"/>
<accession>A0A176K3I0</accession>
<dbReference type="HAMAP" id="MF_00942">
    <property type="entry name" value="Nth"/>
    <property type="match status" value="1"/>
</dbReference>
<keyword evidence="2 12" id="KW-0004">4Fe-4S</keyword>
<evidence type="ECO:0000313" key="15">
    <source>
        <dbReference type="Proteomes" id="UP000077339"/>
    </source>
</evidence>
<evidence type="ECO:0000256" key="1">
    <source>
        <dbReference type="ARBA" id="ARBA00008343"/>
    </source>
</evidence>
<dbReference type="PIRSF" id="PIRSF001435">
    <property type="entry name" value="Nth"/>
    <property type="match status" value="1"/>
</dbReference>
<dbReference type="SUPFAM" id="SSF48150">
    <property type="entry name" value="DNA-glycosylase"/>
    <property type="match status" value="1"/>
</dbReference>
<comment type="similarity">
    <text evidence="1 12">Belongs to the Nth/MutY family.</text>
</comment>
<keyword evidence="15" id="KW-1185">Reference proteome</keyword>
<dbReference type="InterPro" id="IPR003651">
    <property type="entry name" value="Endonuclease3_FeS-loop_motif"/>
</dbReference>
<dbReference type="GO" id="GO:0046872">
    <property type="term" value="F:metal ion binding"/>
    <property type="evidence" value="ECO:0007669"/>
    <property type="project" value="UniProtKB-KW"/>
</dbReference>
<dbReference type="InterPro" id="IPR004035">
    <property type="entry name" value="Endouclease-III_FeS-bd_BS"/>
</dbReference>
<comment type="catalytic activity">
    <reaction evidence="12">
        <text>2'-deoxyribonucleotide-(2'-deoxyribose 5'-phosphate)-2'-deoxyribonucleotide-DNA = a 3'-end 2'-deoxyribonucleotide-(2,3-dehydro-2,3-deoxyribose 5'-phosphate)-DNA + a 5'-end 5'-phospho-2'-deoxyribonucleoside-DNA + H(+)</text>
        <dbReference type="Rhea" id="RHEA:66592"/>
        <dbReference type="Rhea" id="RHEA-COMP:13180"/>
        <dbReference type="Rhea" id="RHEA-COMP:16897"/>
        <dbReference type="Rhea" id="RHEA-COMP:17067"/>
        <dbReference type="ChEBI" id="CHEBI:15378"/>
        <dbReference type="ChEBI" id="CHEBI:136412"/>
        <dbReference type="ChEBI" id="CHEBI:157695"/>
        <dbReference type="ChEBI" id="CHEBI:167181"/>
        <dbReference type="EC" id="4.2.99.18"/>
    </reaction>
</comment>
<evidence type="ECO:0000259" key="13">
    <source>
        <dbReference type="SMART" id="SM00478"/>
    </source>
</evidence>
<keyword evidence="5 12" id="KW-0378">Hydrolase</keyword>
<dbReference type="Pfam" id="PF00730">
    <property type="entry name" value="HhH-GPD"/>
    <property type="match status" value="1"/>
</dbReference>
<evidence type="ECO:0000256" key="11">
    <source>
        <dbReference type="ARBA" id="ARBA00023295"/>
    </source>
</evidence>
<comment type="cofactor">
    <cofactor evidence="12">
        <name>[4Fe-4S] cluster</name>
        <dbReference type="ChEBI" id="CHEBI:49883"/>
    </cofactor>
    <text evidence="12">Binds 1 [4Fe-4S] cluster.</text>
</comment>
<dbReference type="EMBL" id="JFHK01000002">
    <property type="protein sequence ID" value="OAA31875.1"/>
    <property type="molecule type" value="Genomic_DNA"/>
</dbReference>
<evidence type="ECO:0000313" key="14">
    <source>
        <dbReference type="EMBL" id="OAA31875.1"/>
    </source>
</evidence>
<dbReference type="STRING" id="1453497.AT15_03360"/>
<sequence>MKIDCKPNEVARRIIQAFPREYNERDPFRVLVNTILSQRTRDENTDEASRRLFSKYKGPASIANARAEDLYELVRPAGMYRQKAERIVSVARELLKRYQGKVPSEIHKLLELPGVGRKTANIVLNVSFGIPALAVDTHVHRISNRLGWVKTKMPEDTERELTNLLEEELWGPINGSMVEFGRKLCKPRKPLCDNCPVKQCCDSYLASKNSY</sequence>
<keyword evidence="14" id="KW-0255">Endonuclease</keyword>
<protein>
    <recommendedName>
        <fullName evidence="12">Endonuclease III</fullName>
        <ecNumber evidence="12">4.2.99.18</ecNumber>
    </recommendedName>
    <alternativeName>
        <fullName evidence="12">DNA-(apurinic or apyrimidinic site) lyase</fullName>
    </alternativeName>
</protein>
<dbReference type="NCBIfam" id="TIGR01083">
    <property type="entry name" value="nth"/>
    <property type="match status" value="1"/>
</dbReference>
<keyword evidence="14" id="KW-0540">Nuclease</keyword>
<name>A0A176K3I0_9BACT</name>
<comment type="caution">
    <text evidence="14">The sequence shown here is derived from an EMBL/GenBank/DDBJ whole genome shotgun (WGS) entry which is preliminary data.</text>
</comment>
<feature type="binding site" evidence="12">
    <location>
        <position position="195"/>
    </location>
    <ligand>
        <name>[4Fe-4S] cluster</name>
        <dbReference type="ChEBI" id="CHEBI:49883"/>
    </ligand>
</feature>
<dbReference type="OrthoDB" id="9800977at2"/>
<evidence type="ECO:0000256" key="8">
    <source>
        <dbReference type="ARBA" id="ARBA00023125"/>
    </source>
</evidence>
<dbReference type="FunFam" id="1.10.1670.10:FF:000001">
    <property type="entry name" value="Endonuclease III"/>
    <property type="match status" value="1"/>
</dbReference>
<dbReference type="Proteomes" id="UP000077339">
    <property type="component" value="Unassembled WGS sequence"/>
</dbReference>
<dbReference type="CDD" id="cd00056">
    <property type="entry name" value="ENDO3c"/>
    <property type="match status" value="1"/>
</dbReference>
<keyword evidence="3 12" id="KW-0479">Metal-binding</keyword>
<dbReference type="GO" id="GO:0140078">
    <property type="term" value="F:class I DNA-(apurinic or apyrimidinic site) endonuclease activity"/>
    <property type="evidence" value="ECO:0007669"/>
    <property type="project" value="UniProtKB-EC"/>
</dbReference>
<dbReference type="Gene3D" id="1.10.340.30">
    <property type="entry name" value="Hypothetical protein, domain 2"/>
    <property type="match status" value="1"/>
</dbReference>
<keyword evidence="8 12" id="KW-0238">DNA-binding</keyword>
<dbReference type="GO" id="GO:0051539">
    <property type="term" value="F:4 iron, 4 sulfur cluster binding"/>
    <property type="evidence" value="ECO:0007669"/>
    <property type="project" value="UniProtKB-UniRule"/>
</dbReference>
<proteinExistence type="inferred from homology"/>
<dbReference type="EC" id="4.2.99.18" evidence="12"/>
<dbReference type="Gene3D" id="1.10.1670.10">
    <property type="entry name" value="Helix-hairpin-Helix base-excision DNA repair enzymes (C-terminal)"/>
    <property type="match status" value="1"/>
</dbReference>
<comment type="function">
    <text evidence="12">DNA repair enzyme that has both DNA N-glycosylase activity and AP-lyase activity. The DNA N-glycosylase activity releases various damaged pyrimidines from DNA by cleaving the N-glycosidic bond, leaving an AP (apurinic/apyrimidinic) site. The AP-lyase activity cleaves the phosphodiester bond 3' to the AP site by a beta-elimination, leaving a 3'-terminal unsaturated sugar and a product with a terminal 5'-phosphate.</text>
</comment>
<keyword evidence="6 12" id="KW-0408">Iron</keyword>
<feature type="binding site" evidence="12">
    <location>
        <position position="201"/>
    </location>
    <ligand>
        <name>[4Fe-4S] cluster</name>
        <dbReference type="ChEBI" id="CHEBI:49883"/>
    </ligand>
</feature>
<evidence type="ECO:0000256" key="12">
    <source>
        <dbReference type="HAMAP-Rule" id="MF_00942"/>
    </source>
</evidence>
<dbReference type="GO" id="GO:0006285">
    <property type="term" value="P:base-excision repair, AP site formation"/>
    <property type="evidence" value="ECO:0007669"/>
    <property type="project" value="TreeGrafter"/>
</dbReference>
<dbReference type="PANTHER" id="PTHR10359:SF18">
    <property type="entry name" value="ENDONUCLEASE III"/>
    <property type="match status" value="1"/>
</dbReference>
<dbReference type="GO" id="GO:0019104">
    <property type="term" value="F:DNA N-glycosylase activity"/>
    <property type="evidence" value="ECO:0007669"/>
    <property type="project" value="UniProtKB-UniRule"/>
</dbReference>
<keyword evidence="4 12" id="KW-0227">DNA damage</keyword>
<evidence type="ECO:0000256" key="4">
    <source>
        <dbReference type="ARBA" id="ARBA00022763"/>
    </source>
</evidence>
<dbReference type="InterPro" id="IPR005759">
    <property type="entry name" value="Nth"/>
</dbReference>
<dbReference type="InterPro" id="IPR004036">
    <property type="entry name" value="Endonuclease-III-like_CS2"/>
</dbReference>
<gene>
    <name evidence="12" type="primary">nth</name>
    <name evidence="14" type="ORF">AT15_03360</name>
</gene>
<evidence type="ECO:0000256" key="3">
    <source>
        <dbReference type="ARBA" id="ARBA00022723"/>
    </source>
</evidence>
<dbReference type="RefSeq" id="WP_068345539.1">
    <property type="nucleotide sequence ID" value="NZ_JFHK01000002.1"/>
</dbReference>
<feature type="domain" description="HhH-GPD" evidence="13">
    <location>
        <begin position="36"/>
        <end position="183"/>
    </location>
</feature>
<reference evidence="14 15" key="1">
    <citation type="submission" date="2014-02" db="EMBL/GenBank/DDBJ databases">
        <title>Kosmotoga genome sequencing.</title>
        <authorList>
            <person name="Pollo S.M."/>
            <person name="Charchuk R."/>
            <person name="Nesbo C.L."/>
        </authorList>
    </citation>
    <scope>NUCLEOTIDE SEQUENCE [LARGE SCALE GENOMIC DNA]</scope>
    <source>
        <strain evidence="14 15">S304</strain>
    </source>
</reference>
<dbReference type="InterPro" id="IPR003265">
    <property type="entry name" value="HhH-GPD_domain"/>
</dbReference>
<evidence type="ECO:0000256" key="2">
    <source>
        <dbReference type="ARBA" id="ARBA00022485"/>
    </source>
</evidence>
<evidence type="ECO:0000256" key="9">
    <source>
        <dbReference type="ARBA" id="ARBA00023204"/>
    </source>
</evidence>
<dbReference type="AlphaFoldDB" id="A0A176K3I0"/>
<organism evidence="14 15">
    <name type="scientific">Kosmotoga arenicorallina S304</name>
    <dbReference type="NCBI Taxonomy" id="1453497"/>
    <lineage>
        <taxon>Bacteria</taxon>
        <taxon>Thermotogati</taxon>
        <taxon>Thermotogota</taxon>
        <taxon>Thermotogae</taxon>
        <taxon>Kosmotogales</taxon>
        <taxon>Kosmotogaceae</taxon>
        <taxon>Kosmotoga</taxon>
    </lineage>
</organism>
<dbReference type="SMART" id="SM00525">
    <property type="entry name" value="FES"/>
    <property type="match status" value="1"/>
</dbReference>
<evidence type="ECO:0000256" key="7">
    <source>
        <dbReference type="ARBA" id="ARBA00023014"/>
    </source>
</evidence>
<dbReference type="GO" id="GO:0003677">
    <property type="term" value="F:DNA binding"/>
    <property type="evidence" value="ECO:0007669"/>
    <property type="project" value="UniProtKB-UniRule"/>
</dbReference>
<dbReference type="InterPro" id="IPR011257">
    <property type="entry name" value="DNA_glycosylase"/>
</dbReference>
<dbReference type="PANTHER" id="PTHR10359">
    <property type="entry name" value="A/G-SPECIFIC ADENINE GLYCOSYLASE/ENDONUCLEASE III"/>
    <property type="match status" value="1"/>
</dbReference>
<dbReference type="FunFam" id="1.10.340.30:FF:000001">
    <property type="entry name" value="Endonuclease III"/>
    <property type="match status" value="1"/>
</dbReference>
<keyword evidence="9 12" id="KW-0234">DNA repair</keyword>